<sequence length="138" mass="15453">MLQQTLRISQESSPSMIFHPRFQMIGFVSLLGLSPVCSLPACLSCQQSSRIHLYQHLFILQTGTGAFSPSAPSHSTLFMHTFKHRIQIRYFILHFVTLFVSLTGRRRALSTSTADPSVRLSAGTLYDSSRRAAMMTCV</sequence>
<evidence type="ECO:0000313" key="1">
    <source>
        <dbReference type="EMBL" id="MEQ2308445.1"/>
    </source>
</evidence>
<organism evidence="1 2">
    <name type="scientific">Ameca splendens</name>
    <dbReference type="NCBI Taxonomy" id="208324"/>
    <lineage>
        <taxon>Eukaryota</taxon>
        <taxon>Metazoa</taxon>
        <taxon>Chordata</taxon>
        <taxon>Craniata</taxon>
        <taxon>Vertebrata</taxon>
        <taxon>Euteleostomi</taxon>
        <taxon>Actinopterygii</taxon>
        <taxon>Neopterygii</taxon>
        <taxon>Teleostei</taxon>
        <taxon>Neoteleostei</taxon>
        <taxon>Acanthomorphata</taxon>
        <taxon>Ovalentaria</taxon>
        <taxon>Atherinomorphae</taxon>
        <taxon>Cyprinodontiformes</taxon>
        <taxon>Goodeidae</taxon>
        <taxon>Ameca</taxon>
    </lineage>
</organism>
<accession>A0ABV0ZR89</accession>
<proteinExistence type="predicted"/>
<evidence type="ECO:0000313" key="2">
    <source>
        <dbReference type="Proteomes" id="UP001469553"/>
    </source>
</evidence>
<protein>
    <submittedName>
        <fullName evidence="1">Uncharacterized protein</fullName>
    </submittedName>
</protein>
<name>A0ABV0ZR89_9TELE</name>
<gene>
    <name evidence="1" type="ORF">AMECASPLE_028347</name>
</gene>
<comment type="caution">
    <text evidence="1">The sequence shown here is derived from an EMBL/GenBank/DDBJ whole genome shotgun (WGS) entry which is preliminary data.</text>
</comment>
<dbReference type="Proteomes" id="UP001469553">
    <property type="component" value="Unassembled WGS sequence"/>
</dbReference>
<dbReference type="EMBL" id="JAHRIP010068942">
    <property type="protein sequence ID" value="MEQ2308445.1"/>
    <property type="molecule type" value="Genomic_DNA"/>
</dbReference>
<keyword evidence="2" id="KW-1185">Reference proteome</keyword>
<reference evidence="1 2" key="1">
    <citation type="submission" date="2021-06" db="EMBL/GenBank/DDBJ databases">
        <authorList>
            <person name="Palmer J.M."/>
        </authorList>
    </citation>
    <scope>NUCLEOTIDE SEQUENCE [LARGE SCALE GENOMIC DNA]</scope>
    <source>
        <strain evidence="1 2">AS_MEX2019</strain>
        <tissue evidence="1">Muscle</tissue>
    </source>
</reference>